<sequence>MEKPKPSQHPLNEEEKKLITERIVLESPTAKLNFRTKLTHSLFKNPKTGQLFNTETKYKFPSLLDLTVHKIREMKKEGQINDESVNIFPEELIEKVNNLAM</sequence>
<dbReference type="EMBL" id="CCSB01000004">
    <property type="protein sequence ID" value="CDZ78747.1"/>
    <property type="molecule type" value="Genomic_DNA"/>
</dbReference>
<proteinExistence type="predicted"/>
<dbReference type="Proteomes" id="UP000044071">
    <property type="component" value="Unassembled WGS sequence"/>
</dbReference>
<name>A0A078L0G2_9GAMM</name>
<reference evidence="1 2" key="1">
    <citation type="submission" date="2014-06" db="EMBL/GenBank/DDBJ databases">
        <authorList>
            <person name="Urmite Genomes Urmite Genomes"/>
        </authorList>
    </citation>
    <scope>NUCLEOTIDE SEQUENCE [LARGE SCALE GENOMIC DNA]</scope>
</reference>
<dbReference type="STRING" id="1034943.BN59_03060"/>
<protein>
    <submittedName>
        <fullName evidence="1">Uncharacterized protein</fullName>
    </submittedName>
</protein>
<organism evidence="1 2">
    <name type="scientific">Legionella massiliensis</name>
    <dbReference type="NCBI Taxonomy" id="1034943"/>
    <lineage>
        <taxon>Bacteria</taxon>
        <taxon>Pseudomonadati</taxon>
        <taxon>Pseudomonadota</taxon>
        <taxon>Gammaproteobacteria</taxon>
        <taxon>Legionellales</taxon>
        <taxon>Legionellaceae</taxon>
        <taxon>Legionella</taxon>
    </lineage>
</organism>
<accession>A0A078L0G2</accession>
<dbReference type="AlphaFoldDB" id="A0A078L0G2"/>
<gene>
    <name evidence="1" type="ORF">BN59_03060</name>
</gene>
<evidence type="ECO:0000313" key="1">
    <source>
        <dbReference type="EMBL" id="CDZ78747.1"/>
    </source>
</evidence>
<keyword evidence="2" id="KW-1185">Reference proteome</keyword>
<evidence type="ECO:0000313" key="2">
    <source>
        <dbReference type="Proteomes" id="UP000044071"/>
    </source>
</evidence>